<feature type="chain" id="PRO_5020583098" description="Outer membrane protein beta-barrel domain-containing protein" evidence="1">
    <location>
        <begin position="22"/>
        <end position="223"/>
    </location>
</feature>
<evidence type="ECO:0000313" key="2">
    <source>
        <dbReference type="EMBL" id="TDE00963.1"/>
    </source>
</evidence>
<dbReference type="OrthoDB" id="1339381at2"/>
<dbReference type="AlphaFoldDB" id="A0A4R5CTC8"/>
<dbReference type="Proteomes" id="UP000294644">
    <property type="component" value="Unassembled WGS sequence"/>
</dbReference>
<dbReference type="EMBL" id="SMFN01000024">
    <property type="protein sequence ID" value="TDE00963.1"/>
    <property type="molecule type" value="Genomic_DNA"/>
</dbReference>
<comment type="caution">
    <text evidence="2">The sequence shown here is derived from an EMBL/GenBank/DDBJ whole genome shotgun (WGS) entry which is preliminary data.</text>
</comment>
<keyword evidence="1" id="KW-0732">Signal</keyword>
<evidence type="ECO:0000313" key="3">
    <source>
        <dbReference type="Proteomes" id="UP000294644"/>
    </source>
</evidence>
<sequence>MKKISVLLLATALLLGQFIVAQTSGEPSKATNERKSVYFESGINASLPVHIEMYRTHRLGIGINARVGKIVSRKVELGIRFDYDYRFIKNNTRILTAESTLAERASHNNFSLFCLKPNIQFNMNSHWFWGVETGIGYALSDENPKIGLGFVSEYASDQQFGLCSDLYLGRYFVINPKINKIGISMNLTQFLAHGHAENSLGFKLNYRFLTSFLKPKKNAPNSV</sequence>
<feature type="signal peptide" evidence="1">
    <location>
        <begin position="1"/>
        <end position="21"/>
    </location>
</feature>
<keyword evidence="3" id="KW-1185">Reference proteome</keyword>
<reference evidence="2 3" key="1">
    <citation type="submission" date="2019-03" db="EMBL/GenBank/DDBJ databases">
        <title>Flavobacterium LB-D12 sp. nov., isolated from arctic soil.</title>
        <authorList>
            <person name="Chaudhary D.K."/>
        </authorList>
    </citation>
    <scope>NUCLEOTIDE SEQUENCE [LARGE SCALE GENOMIC DNA]</scope>
    <source>
        <strain evidence="2 3">LB-D12</strain>
    </source>
</reference>
<name>A0A4R5CTC8_9FLAO</name>
<evidence type="ECO:0008006" key="4">
    <source>
        <dbReference type="Google" id="ProtNLM"/>
    </source>
</evidence>
<proteinExistence type="predicted"/>
<dbReference type="RefSeq" id="WP_132067330.1">
    <property type="nucleotide sequence ID" value="NZ_SMFN01000024.1"/>
</dbReference>
<evidence type="ECO:0000256" key="1">
    <source>
        <dbReference type="SAM" id="SignalP"/>
    </source>
</evidence>
<protein>
    <recommendedName>
        <fullName evidence="4">Outer membrane protein beta-barrel domain-containing protein</fullName>
    </recommendedName>
</protein>
<organism evidence="2 3">
    <name type="scientific">Flavobacterium sandaracinum</name>
    <dbReference type="NCBI Taxonomy" id="2541733"/>
    <lineage>
        <taxon>Bacteria</taxon>
        <taxon>Pseudomonadati</taxon>
        <taxon>Bacteroidota</taxon>
        <taxon>Flavobacteriia</taxon>
        <taxon>Flavobacteriales</taxon>
        <taxon>Flavobacteriaceae</taxon>
        <taxon>Flavobacterium</taxon>
    </lineage>
</organism>
<accession>A0A4R5CTC8</accession>
<gene>
    <name evidence="2" type="ORF">E0F91_15415</name>
</gene>